<protein>
    <submittedName>
        <fullName evidence="1">Uncharacterized protein</fullName>
    </submittedName>
</protein>
<organism evidence="1 2">
    <name type="scientific">Rotaria magnacalcarata</name>
    <dbReference type="NCBI Taxonomy" id="392030"/>
    <lineage>
        <taxon>Eukaryota</taxon>
        <taxon>Metazoa</taxon>
        <taxon>Spiralia</taxon>
        <taxon>Gnathifera</taxon>
        <taxon>Rotifera</taxon>
        <taxon>Eurotatoria</taxon>
        <taxon>Bdelloidea</taxon>
        <taxon>Philodinida</taxon>
        <taxon>Philodinidae</taxon>
        <taxon>Rotaria</taxon>
    </lineage>
</organism>
<proteinExistence type="predicted"/>
<sequence>MATFNRRYHRCHLFQHHHHHHHHQKHSLSHPYRFNRVFSTLADCTRRFSLSQTTRVS</sequence>
<evidence type="ECO:0000313" key="1">
    <source>
        <dbReference type="EMBL" id="CAF5047624.1"/>
    </source>
</evidence>
<gene>
    <name evidence="1" type="ORF">SMN809_LOCUS59002</name>
</gene>
<feature type="non-terminal residue" evidence="1">
    <location>
        <position position="57"/>
    </location>
</feature>
<dbReference type="AlphaFoldDB" id="A0A8S3EDT2"/>
<dbReference type="Proteomes" id="UP000676336">
    <property type="component" value="Unassembled WGS sequence"/>
</dbReference>
<evidence type="ECO:0000313" key="2">
    <source>
        <dbReference type="Proteomes" id="UP000676336"/>
    </source>
</evidence>
<comment type="caution">
    <text evidence="1">The sequence shown here is derived from an EMBL/GenBank/DDBJ whole genome shotgun (WGS) entry which is preliminary data.</text>
</comment>
<reference evidence="1" key="1">
    <citation type="submission" date="2021-02" db="EMBL/GenBank/DDBJ databases">
        <authorList>
            <person name="Nowell W R."/>
        </authorList>
    </citation>
    <scope>NUCLEOTIDE SEQUENCE</scope>
</reference>
<accession>A0A8S3EDT2</accession>
<dbReference type="EMBL" id="CAJOBI010223663">
    <property type="protein sequence ID" value="CAF5047624.1"/>
    <property type="molecule type" value="Genomic_DNA"/>
</dbReference>
<name>A0A8S3EDT2_9BILA</name>